<dbReference type="GO" id="GO:0090589">
    <property type="term" value="F:protein-phosphocysteine-trehalose phosphotransferase system transporter activity"/>
    <property type="evidence" value="ECO:0007669"/>
    <property type="project" value="TreeGrafter"/>
</dbReference>
<evidence type="ECO:0000256" key="12">
    <source>
        <dbReference type="SAM" id="Phobius"/>
    </source>
</evidence>
<evidence type="ECO:0000256" key="3">
    <source>
        <dbReference type="ARBA" id="ARBA00022475"/>
    </source>
</evidence>
<organism evidence="15 16">
    <name type="scientific">Exiguobacterium aurantiacum</name>
    <dbReference type="NCBI Taxonomy" id="33987"/>
    <lineage>
        <taxon>Bacteria</taxon>
        <taxon>Bacillati</taxon>
        <taxon>Bacillota</taxon>
        <taxon>Bacilli</taxon>
        <taxon>Bacillales</taxon>
        <taxon>Bacillales Family XII. Incertae Sedis</taxon>
        <taxon>Exiguobacterium</taxon>
    </lineage>
</organism>
<dbReference type="STRING" id="1397694.GCA_000702585_01343"/>
<dbReference type="OrthoDB" id="9769191at2"/>
<keyword evidence="5" id="KW-0808">Transferase</keyword>
<evidence type="ECO:0000256" key="7">
    <source>
        <dbReference type="ARBA" id="ARBA00022692"/>
    </source>
</evidence>
<dbReference type="EMBL" id="UGGP01000001">
    <property type="protein sequence ID" value="STO07482.1"/>
    <property type="molecule type" value="Genomic_DNA"/>
</dbReference>
<dbReference type="InterPro" id="IPR003352">
    <property type="entry name" value="PTS_EIIC"/>
</dbReference>
<dbReference type="GO" id="GO:0008982">
    <property type="term" value="F:protein-N(PI)-phosphohistidine-sugar phosphotransferase activity"/>
    <property type="evidence" value="ECO:0007669"/>
    <property type="project" value="InterPro"/>
</dbReference>
<comment type="subcellular location">
    <subcellularLocation>
        <location evidence="1">Cell membrane</location>
        <topology evidence="1">Multi-pass membrane protein</topology>
    </subcellularLocation>
</comment>
<feature type="transmembrane region" description="Helical" evidence="12">
    <location>
        <begin position="262"/>
        <end position="284"/>
    </location>
</feature>
<keyword evidence="4" id="KW-0762">Sugar transport</keyword>
<dbReference type="InterPro" id="IPR036878">
    <property type="entry name" value="Glu_permease_IIB"/>
</dbReference>
<dbReference type="GO" id="GO:0009401">
    <property type="term" value="P:phosphoenolpyruvate-dependent sugar phosphotransferase system"/>
    <property type="evidence" value="ECO:0007669"/>
    <property type="project" value="UniProtKB-KW"/>
</dbReference>
<dbReference type="AlphaFoldDB" id="A0A377FRN0"/>
<keyword evidence="10 12" id="KW-0472">Membrane</keyword>
<dbReference type="InterPro" id="IPR011296">
    <property type="entry name" value="PTS_IIBC_treh"/>
</dbReference>
<evidence type="ECO:0000256" key="9">
    <source>
        <dbReference type="ARBA" id="ARBA00022989"/>
    </source>
</evidence>
<evidence type="ECO:0000256" key="4">
    <source>
        <dbReference type="ARBA" id="ARBA00022597"/>
    </source>
</evidence>
<feature type="domain" description="PTS EIIC type-1" evidence="14">
    <location>
        <begin position="122"/>
        <end position="478"/>
    </location>
</feature>
<dbReference type="Gene3D" id="3.30.1360.60">
    <property type="entry name" value="Glucose permease domain IIB"/>
    <property type="match status" value="1"/>
</dbReference>
<evidence type="ECO:0000256" key="6">
    <source>
        <dbReference type="ARBA" id="ARBA00022683"/>
    </source>
</evidence>
<keyword evidence="6" id="KW-0598">Phosphotransferase system</keyword>
<feature type="domain" description="PTS EIIB type-1" evidence="13">
    <location>
        <begin position="6"/>
        <end position="89"/>
    </location>
</feature>
<dbReference type="NCBIfam" id="TIGR01992">
    <property type="entry name" value="PTS-IIBC-Tre"/>
    <property type="match status" value="1"/>
</dbReference>
<dbReference type="InterPro" id="IPR018113">
    <property type="entry name" value="PTrfase_EIIB_Cys"/>
</dbReference>
<gene>
    <name evidence="15" type="primary">treB</name>
    <name evidence="15" type="ORF">NCTC13163_00829</name>
</gene>
<dbReference type="FunFam" id="3.30.1360.60:FF:000001">
    <property type="entry name" value="PTS system glucose-specific IIBC component PtsG"/>
    <property type="match status" value="1"/>
</dbReference>
<keyword evidence="8" id="KW-0418">Kinase</keyword>
<keyword evidence="9 12" id="KW-1133">Transmembrane helix</keyword>
<dbReference type="SUPFAM" id="SSF55604">
    <property type="entry name" value="Glucose permease domain IIB"/>
    <property type="match status" value="1"/>
</dbReference>
<feature type="transmembrane region" description="Helical" evidence="12">
    <location>
        <begin position="156"/>
        <end position="177"/>
    </location>
</feature>
<dbReference type="InterPro" id="IPR050558">
    <property type="entry name" value="PTS_Sugar-Specific_Components"/>
</dbReference>
<dbReference type="InterPro" id="IPR001996">
    <property type="entry name" value="PTS_IIB_1"/>
</dbReference>
<dbReference type="GO" id="GO:0016301">
    <property type="term" value="F:kinase activity"/>
    <property type="evidence" value="ECO:0007669"/>
    <property type="project" value="UniProtKB-KW"/>
</dbReference>
<proteinExistence type="predicted"/>
<dbReference type="RefSeq" id="WP_024370498.1">
    <property type="nucleotide sequence ID" value="NZ_UGGP01000001.1"/>
</dbReference>
<dbReference type="CDD" id="cd00212">
    <property type="entry name" value="PTS_IIB_glc"/>
    <property type="match status" value="1"/>
</dbReference>
<keyword evidence="3" id="KW-1003">Cell membrane</keyword>
<feature type="transmembrane region" description="Helical" evidence="12">
    <location>
        <begin position="345"/>
        <end position="368"/>
    </location>
</feature>
<evidence type="ECO:0000256" key="11">
    <source>
        <dbReference type="PROSITE-ProRule" id="PRU00421"/>
    </source>
</evidence>
<evidence type="ECO:0000256" key="1">
    <source>
        <dbReference type="ARBA" id="ARBA00004651"/>
    </source>
</evidence>
<feature type="transmembrane region" description="Helical" evidence="12">
    <location>
        <begin position="403"/>
        <end position="425"/>
    </location>
</feature>
<dbReference type="GO" id="GO:0015574">
    <property type="term" value="F:trehalose transmembrane transporter activity"/>
    <property type="evidence" value="ECO:0007669"/>
    <property type="project" value="InterPro"/>
</dbReference>
<dbReference type="Pfam" id="PF02378">
    <property type="entry name" value="PTS_EIIC"/>
    <property type="match status" value="1"/>
</dbReference>
<dbReference type="PANTHER" id="PTHR30175">
    <property type="entry name" value="PHOSPHOTRANSFERASE SYSTEM TRANSPORT PROTEIN"/>
    <property type="match status" value="1"/>
</dbReference>
<evidence type="ECO:0000256" key="10">
    <source>
        <dbReference type="ARBA" id="ARBA00023136"/>
    </source>
</evidence>
<evidence type="ECO:0000256" key="8">
    <source>
        <dbReference type="ARBA" id="ARBA00022777"/>
    </source>
</evidence>
<dbReference type="PROSITE" id="PS01035">
    <property type="entry name" value="PTS_EIIB_TYPE_1_CYS"/>
    <property type="match status" value="1"/>
</dbReference>
<feature type="transmembrane region" description="Helical" evidence="12">
    <location>
        <begin position="445"/>
        <end position="466"/>
    </location>
</feature>
<evidence type="ECO:0000313" key="16">
    <source>
        <dbReference type="Proteomes" id="UP000254060"/>
    </source>
</evidence>
<keyword evidence="2" id="KW-0813">Transport</keyword>
<evidence type="ECO:0000256" key="5">
    <source>
        <dbReference type="ARBA" id="ARBA00022679"/>
    </source>
</evidence>
<dbReference type="PROSITE" id="PS51098">
    <property type="entry name" value="PTS_EIIB_TYPE_1"/>
    <property type="match status" value="1"/>
</dbReference>
<reference evidence="15 16" key="1">
    <citation type="submission" date="2018-06" db="EMBL/GenBank/DDBJ databases">
        <authorList>
            <consortium name="Pathogen Informatics"/>
            <person name="Doyle S."/>
        </authorList>
    </citation>
    <scope>NUCLEOTIDE SEQUENCE [LARGE SCALE GENOMIC DNA]</scope>
    <source>
        <strain evidence="15 16">NCTC13163</strain>
    </source>
</reference>
<feature type="transmembrane region" description="Helical" evidence="12">
    <location>
        <begin position="114"/>
        <end position="136"/>
    </location>
</feature>
<protein>
    <submittedName>
        <fullName evidence="15">EIIBC-Tre</fullName>
    </submittedName>
</protein>
<dbReference type="GO" id="GO:0005886">
    <property type="term" value="C:plasma membrane"/>
    <property type="evidence" value="ECO:0007669"/>
    <property type="project" value="UniProtKB-SubCell"/>
</dbReference>
<dbReference type="Proteomes" id="UP000254060">
    <property type="component" value="Unassembled WGS sequence"/>
</dbReference>
<name>A0A377FRN0_9BACL</name>
<dbReference type="PANTHER" id="PTHR30175:SF4">
    <property type="entry name" value="PTS SYSTEM TREHALOSE-SPECIFIC EIIBC COMPONENT"/>
    <property type="match status" value="1"/>
</dbReference>
<sequence length="482" mass="51447">MKADYRQIAADILEAIGGKDNVDKAAHCVTRLRLSLKDQSKVDEAKVKEADLVKGAFENSGVYQVVIGAGDVERVYAEFIKLAGLEAATVAEVKSAGGKKMNPLQKLVKVFSDVFMPIIPAIIVAGLLMGINNLLASEGLFVDNATLIEAYPNLQGLWDLINMMANTAFVFLPALVGWSATKRFGGSEVLGIVMGLLLVHPDLLNAWGYGQAALEGDVPTFDILGLFEIEKVGYQGQILPILAAAFILSHIEIFLKKHVPNAIQLLVVPITAIVVTGFLALAIVGPVTRGLGNIIAMSLVNVFEAIPVVGALLFGLFYAPLVVTGMHHLFIAIDLQLVAETGGTFIWPMIALSNIAQGSAALAMFVVYKHNAKQKSMASTSAISAYFGITEPAMFGVNLPNKFPFYSAMIGSATAAIFITLNNVQAIGIGVGGLPGFLSIFTDKILLFIVGMIIAIVVPFVLTLVLSKRYMKKGEIEQNKVA</sequence>
<evidence type="ECO:0000259" key="13">
    <source>
        <dbReference type="PROSITE" id="PS51098"/>
    </source>
</evidence>
<dbReference type="Pfam" id="PF00367">
    <property type="entry name" value="PTS_EIIB"/>
    <property type="match status" value="1"/>
</dbReference>
<feature type="transmembrane region" description="Helical" evidence="12">
    <location>
        <begin position="234"/>
        <end position="255"/>
    </location>
</feature>
<dbReference type="PROSITE" id="PS51103">
    <property type="entry name" value="PTS_EIIC_TYPE_1"/>
    <property type="match status" value="1"/>
</dbReference>
<dbReference type="NCBIfam" id="NF008236">
    <property type="entry name" value="PRK11007.1"/>
    <property type="match status" value="1"/>
</dbReference>
<keyword evidence="7 12" id="KW-0812">Transmembrane</keyword>
<evidence type="ECO:0000256" key="2">
    <source>
        <dbReference type="ARBA" id="ARBA00022448"/>
    </source>
</evidence>
<dbReference type="InterPro" id="IPR013013">
    <property type="entry name" value="PTS_EIIC_1"/>
</dbReference>
<accession>A0A377FRN0</accession>
<evidence type="ECO:0000259" key="14">
    <source>
        <dbReference type="PROSITE" id="PS51103"/>
    </source>
</evidence>
<feature type="active site" description="Phosphocysteine intermediate; for EIIB activity" evidence="11">
    <location>
        <position position="28"/>
    </location>
</feature>
<evidence type="ECO:0000313" key="15">
    <source>
        <dbReference type="EMBL" id="STO07482.1"/>
    </source>
</evidence>